<reference evidence="2 3" key="1">
    <citation type="submission" date="2017-11" db="EMBL/GenBank/DDBJ databases">
        <title>Evolution of Phototrophy in the Chloroflexi Phylum Driven by Horizontal Gene Transfer.</title>
        <authorList>
            <person name="Ward L.M."/>
            <person name="Hemp J."/>
            <person name="Shih P.M."/>
            <person name="Mcglynn S.E."/>
            <person name="Fischer W."/>
        </authorList>
    </citation>
    <scope>NUCLEOTIDE SEQUENCE [LARGE SCALE GENOMIC DNA]</scope>
    <source>
        <strain evidence="2">CP2_2F</strain>
    </source>
</reference>
<organism evidence="2 3">
    <name type="scientific">Candidatus Thermofonsia Clade 1 bacterium</name>
    <dbReference type="NCBI Taxonomy" id="2364210"/>
    <lineage>
        <taxon>Bacteria</taxon>
        <taxon>Bacillati</taxon>
        <taxon>Chloroflexota</taxon>
        <taxon>Candidatus Thermofontia</taxon>
        <taxon>Candidatus Thermofonsia Clade 1</taxon>
    </lineage>
</organism>
<sequence>MSFETLGLSLALIAVLLLWVAAPLLRHKPRFAEQADAVLIERLQQHYERVLTVLRDLEEDYSLGKLDQARYAAERERWIAQGVEVLAELDHIGALSKPDQTVSELDAAVDRQIEQAVAAYRKAHKLA</sequence>
<accession>A0A2M8P2X6</accession>
<evidence type="ECO:0000313" key="2">
    <source>
        <dbReference type="EMBL" id="PJF31891.1"/>
    </source>
</evidence>
<gene>
    <name evidence="2" type="ORF">CUN51_02820</name>
</gene>
<evidence type="ECO:0008006" key="4">
    <source>
        <dbReference type="Google" id="ProtNLM"/>
    </source>
</evidence>
<protein>
    <recommendedName>
        <fullName evidence="4">C-type cytochrome biogenesis protein CcmI</fullName>
    </recommendedName>
</protein>
<evidence type="ECO:0000313" key="3">
    <source>
        <dbReference type="Proteomes" id="UP000228921"/>
    </source>
</evidence>
<dbReference type="EMBL" id="PGTK01000002">
    <property type="protein sequence ID" value="PJF31891.1"/>
    <property type="molecule type" value="Genomic_DNA"/>
</dbReference>
<keyword evidence="1" id="KW-1133">Transmembrane helix</keyword>
<name>A0A2M8P2X6_9CHLR</name>
<evidence type="ECO:0000256" key="1">
    <source>
        <dbReference type="SAM" id="Phobius"/>
    </source>
</evidence>
<proteinExistence type="predicted"/>
<keyword evidence="1" id="KW-0472">Membrane</keyword>
<dbReference type="AlphaFoldDB" id="A0A2M8P2X6"/>
<dbReference type="Proteomes" id="UP000228921">
    <property type="component" value="Unassembled WGS sequence"/>
</dbReference>
<comment type="caution">
    <text evidence="2">The sequence shown here is derived from an EMBL/GenBank/DDBJ whole genome shotgun (WGS) entry which is preliminary data.</text>
</comment>
<feature type="transmembrane region" description="Helical" evidence="1">
    <location>
        <begin position="6"/>
        <end position="25"/>
    </location>
</feature>
<keyword evidence="1" id="KW-0812">Transmembrane</keyword>